<dbReference type="GO" id="GO:0032511">
    <property type="term" value="P:late endosome to vacuole transport via multivesicular body sorting pathway"/>
    <property type="evidence" value="ECO:0007669"/>
    <property type="project" value="TreeGrafter"/>
</dbReference>
<evidence type="ECO:0000313" key="3">
    <source>
        <dbReference type="Proteomes" id="UP000631114"/>
    </source>
</evidence>
<evidence type="ECO:0000256" key="1">
    <source>
        <dbReference type="SAM" id="MobiDB-lite"/>
    </source>
</evidence>
<dbReference type="PANTHER" id="PTHR22761:SF75">
    <property type="entry name" value="VACUOLAR PROTEIN SORTING-ASSOCIATED PROTEIN 32 HOMOLOG 2"/>
    <property type="match status" value="1"/>
</dbReference>
<accession>A0A835LZP0</accession>
<dbReference type="GO" id="GO:0006900">
    <property type="term" value="P:vesicle budding from membrane"/>
    <property type="evidence" value="ECO:0007669"/>
    <property type="project" value="TreeGrafter"/>
</dbReference>
<dbReference type="EMBL" id="JADFTS010000003">
    <property type="protein sequence ID" value="KAF9614243.1"/>
    <property type="molecule type" value="Genomic_DNA"/>
</dbReference>
<sequence>MALTLMESQNREGQLQSTTPQSTRWSNLADDNQEEITEQECNIDDVYKTMDEINEQTENMKQIQNALSPSIGAAANFDEVLPFSTELEELEGIELDEQLLQLAITTPVASEYVPAGRQPTRPIAQKRTTKEEEFAVFYDCEEEFAALQ</sequence>
<proteinExistence type="predicted"/>
<feature type="compositionally biased region" description="Polar residues" evidence="1">
    <location>
        <begin position="1"/>
        <end position="30"/>
    </location>
</feature>
<dbReference type="InterPro" id="IPR005024">
    <property type="entry name" value="Snf7_fam"/>
</dbReference>
<dbReference type="Pfam" id="PF03357">
    <property type="entry name" value="Snf7"/>
    <property type="match status" value="1"/>
</dbReference>
<reference evidence="2 3" key="1">
    <citation type="submission" date="2020-10" db="EMBL/GenBank/DDBJ databases">
        <title>The Coptis chinensis genome and diversification of protoberbering-type alkaloids.</title>
        <authorList>
            <person name="Wang B."/>
            <person name="Shu S."/>
            <person name="Song C."/>
            <person name="Liu Y."/>
        </authorList>
    </citation>
    <scope>NUCLEOTIDE SEQUENCE [LARGE SCALE GENOMIC DNA]</scope>
    <source>
        <strain evidence="2">HL-2020</strain>
        <tissue evidence="2">Leaf</tissue>
    </source>
</reference>
<keyword evidence="3" id="KW-1185">Reference proteome</keyword>
<name>A0A835LZP0_9MAGN</name>
<dbReference type="GO" id="GO:0000815">
    <property type="term" value="C:ESCRT III complex"/>
    <property type="evidence" value="ECO:0007669"/>
    <property type="project" value="TreeGrafter"/>
</dbReference>
<dbReference type="OrthoDB" id="1743306at2759"/>
<evidence type="ECO:0000313" key="2">
    <source>
        <dbReference type="EMBL" id="KAF9614243.1"/>
    </source>
</evidence>
<feature type="region of interest" description="Disordered" evidence="1">
    <location>
        <begin position="1"/>
        <end position="39"/>
    </location>
</feature>
<dbReference type="AlphaFoldDB" id="A0A835LZP0"/>
<dbReference type="Proteomes" id="UP000631114">
    <property type="component" value="Unassembled WGS sequence"/>
</dbReference>
<gene>
    <name evidence="2" type="ORF">IFM89_016504</name>
</gene>
<comment type="caution">
    <text evidence="2">The sequence shown here is derived from an EMBL/GenBank/DDBJ whole genome shotgun (WGS) entry which is preliminary data.</text>
</comment>
<dbReference type="PANTHER" id="PTHR22761">
    <property type="entry name" value="CHARGED MULTIVESICULAR BODY PROTEIN"/>
    <property type="match status" value="1"/>
</dbReference>
<organism evidence="2 3">
    <name type="scientific">Coptis chinensis</name>
    <dbReference type="NCBI Taxonomy" id="261450"/>
    <lineage>
        <taxon>Eukaryota</taxon>
        <taxon>Viridiplantae</taxon>
        <taxon>Streptophyta</taxon>
        <taxon>Embryophyta</taxon>
        <taxon>Tracheophyta</taxon>
        <taxon>Spermatophyta</taxon>
        <taxon>Magnoliopsida</taxon>
        <taxon>Ranunculales</taxon>
        <taxon>Ranunculaceae</taxon>
        <taxon>Coptidoideae</taxon>
        <taxon>Coptis</taxon>
    </lineage>
</organism>
<protein>
    <submittedName>
        <fullName evidence="2">Uncharacterized protein</fullName>
    </submittedName>
</protein>
<dbReference type="GO" id="GO:0005771">
    <property type="term" value="C:multivesicular body"/>
    <property type="evidence" value="ECO:0007669"/>
    <property type="project" value="TreeGrafter"/>
</dbReference>
<dbReference type="GO" id="GO:0009898">
    <property type="term" value="C:cytoplasmic side of plasma membrane"/>
    <property type="evidence" value="ECO:0007669"/>
    <property type="project" value="TreeGrafter"/>
</dbReference>